<dbReference type="PANTHER" id="PTHR20982:SF3">
    <property type="entry name" value="MITOCHONDRIAL RIBOSOME RECYCLING FACTOR PSEUDO 1"/>
    <property type="match status" value="1"/>
</dbReference>
<dbReference type="Gene3D" id="1.10.132.20">
    <property type="entry name" value="Ribosome-recycling factor"/>
    <property type="match status" value="1"/>
</dbReference>
<accession>A0ABQ9GXN7</accession>
<sequence>MMMVKLKLETLGSAGCSPGLKKKVVINMNEMAEVINVDAMKNDMQRVVDTMKFEYVKNLSLRSTTAKSSSLQILKIDMVRWEYEYPTPSSVWELRLDGDTSRIAATDTPPEALVLSSSSSASVSSLESLPVEFEGKEYTLQELAQIVRKNPKTIVVNMAVFPQAIPAVLQAIQKSGMNLNPQQDKTTLYIPVPKNGYKKLEIVKLIFYRVTREHRENLAKNAKTLFIKCRDSIKDVQNKYVKSVKSNSKISEDLSHSCQEQVSLVVIVFCFCGMLVVRDISTIEVLFLCSFAQIFAVADQYIQTAEKILEEKQSELLGKD</sequence>
<dbReference type="PANTHER" id="PTHR20982">
    <property type="entry name" value="RIBOSOME RECYCLING FACTOR"/>
    <property type="match status" value="1"/>
</dbReference>
<dbReference type="EMBL" id="JARBHB010000008">
    <property type="protein sequence ID" value="KAJ8876783.1"/>
    <property type="molecule type" value="Genomic_DNA"/>
</dbReference>
<organism evidence="6 7">
    <name type="scientific">Dryococelus australis</name>
    <dbReference type="NCBI Taxonomy" id="614101"/>
    <lineage>
        <taxon>Eukaryota</taxon>
        <taxon>Metazoa</taxon>
        <taxon>Ecdysozoa</taxon>
        <taxon>Arthropoda</taxon>
        <taxon>Hexapoda</taxon>
        <taxon>Insecta</taxon>
        <taxon>Pterygota</taxon>
        <taxon>Neoptera</taxon>
        <taxon>Polyneoptera</taxon>
        <taxon>Phasmatodea</taxon>
        <taxon>Verophasmatodea</taxon>
        <taxon>Anareolatae</taxon>
        <taxon>Phasmatidae</taxon>
        <taxon>Eurycanthinae</taxon>
        <taxon>Dryococelus</taxon>
    </lineage>
</organism>
<dbReference type="SUPFAM" id="SSF55194">
    <property type="entry name" value="Ribosome recycling factor, RRF"/>
    <property type="match status" value="1"/>
</dbReference>
<dbReference type="Pfam" id="PF01765">
    <property type="entry name" value="RRF"/>
    <property type="match status" value="1"/>
</dbReference>
<evidence type="ECO:0000256" key="4">
    <source>
        <dbReference type="ARBA" id="ARBA00033107"/>
    </source>
</evidence>
<evidence type="ECO:0000256" key="1">
    <source>
        <dbReference type="ARBA" id="ARBA00005912"/>
    </source>
</evidence>
<comment type="similarity">
    <text evidence="1">Belongs to the RRF family.</text>
</comment>
<proteinExistence type="inferred from homology"/>
<evidence type="ECO:0000313" key="6">
    <source>
        <dbReference type="EMBL" id="KAJ8876783.1"/>
    </source>
</evidence>
<reference evidence="6 7" key="1">
    <citation type="submission" date="2023-02" db="EMBL/GenBank/DDBJ databases">
        <title>LHISI_Scaffold_Assembly.</title>
        <authorList>
            <person name="Stuart O.P."/>
            <person name="Cleave R."/>
            <person name="Magrath M.J.L."/>
            <person name="Mikheyev A.S."/>
        </authorList>
    </citation>
    <scope>NUCLEOTIDE SEQUENCE [LARGE SCALE GENOMIC DNA]</scope>
    <source>
        <strain evidence="6">Daus_M_001</strain>
        <tissue evidence="6">Leg muscle</tissue>
    </source>
</reference>
<protein>
    <recommendedName>
        <fullName evidence="2">Ribosome-recycling factor, mitochondrial</fullName>
    </recommendedName>
    <alternativeName>
        <fullName evidence="4">Ribosome-releasing factor, mitochondrial</fullName>
    </alternativeName>
</protein>
<gene>
    <name evidence="6" type="ORF">PR048_021230</name>
</gene>
<name>A0ABQ9GXN7_9NEOP</name>
<keyword evidence="3" id="KW-0648">Protein biosynthesis</keyword>
<evidence type="ECO:0000259" key="5">
    <source>
        <dbReference type="Pfam" id="PF01765"/>
    </source>
</evidence>
<evidence type="ECO:0000256" key="2">
    <source>
        <dbReference type="ARBA" id="ARBA00020581"/>
    </source>
</evidence>
<dbReference type="InterPro" id="IPR023584">
    <property type="entry name" value="Ribosome_recyc_fac_dom"/>
</dbReference>
<feature type="domain" description="Ribosome recycling factor" evidence="5">
    <location>
        <begin position="120"/>
        <end position="263"/>
    </location>
</feature>
<comment type="caution">
    <text evidence="6">The sequence shown here is derived from an EMBL/GenBank/DDBJ whole genome shotgun (WGS) entry which is preliminary data.</text>
</comment>
<dbReference type="InterPro" id="IPR002661">
    <property type="entry name" value="Ribosome_recyc_fac"/>
</dbReference>
<dbReference type="Proteomes" id="UP001159363">
    <property type="component" value="Chromosome 7"/>
</dbReference>
<dbReference type="InterPro" id="IPR036191">
    <property type="entry name" value="RRF_sf"/>
</dbReference>
<keyword evidence="7" id="KW-1185">Reference proteome</keyword>
<dbReference type="Gene3D" id="3.30.1360.40">
    <property type="match status" value="1"/>
</dbReference>
<evidence type="ECO:0000256" key="3">
    <source>
        <dbReference type="ARBA" id="ARBA00022917"/>
    </source>
</evidence>
<evidence type="ECO:0000313" key="7">
    <source>
        <dbReference type="Proteomes" id="UP001159363"/>
    </source>
</evidence>